<feature type="region of interest" description="Disordered" evidence="4">
    <location>
        <begin position="27"/>
        <end position="71"/>
    </location>
</feature>
<comment type="caution">
    <text evidence="5">The sequence shown here is derived from an EMBL/GenBank/DDBJ whole genome shotgun (WGS) entry which is preliminary data.</text>
</comment>
<name>A0A5C4VR93_9ACTN</name>
<reference evidence="5 6" key="1">
    <citation type="journal article" date="2016" name="Int. J. Syst. Evol. Microbiol.">
        <title>Nocardioides albidus sp. nov., an actinobacterium isolated from garden soil.</title>
        <authorList>
            <person name="Singh H."/>
            <person name="Du J."/>
            <person name="Trinh H."/>
            <person name="Won K."/>
            <person name="Yang J.E."/>
            <person name="Yin C."/>
            <person name="Kook M."/>
            <person name="Yi T.H."/>
        </authorList>
    </citation>
    <scope>NUCLEOTIDE SEQUENCE [LARGE SCALE GENOMIC DNA]</scope>
    <source>
        <strain evidence="5 6">CCTCC AB 2015297</strain>
    </source>
</reference>
<gene>
    <name evidence="5" type="ORF">FHP29_13690</name>
</gene>
<evidence type="ECO:0000256" key="1">
    <source>
        <dbReference type="ARBA" id="ARBA00022737"/>
    </source>
</evidence>
<dbReference type="RefSeq" id="WP_139623435.1">
    <property type="nucleotide sequence ID" value="NZ_VDMP01000025.1"/>
</dbReference>
<accession>A0A5C4VR93</accession>
<dbReference type="SMART" id="SM00248">
    <property type="entry name" value="ANK"/>
    <property type="match status" value="7"/>
</dbReference>
<evidence type="ECO:0000256" key="3">
    <source>
        <dbReference type="PROSITE-ProRule" id="PRU00023"/>
    </source>
</evidence>
<feature type="compositionally biased region" description="Low complexity" evidence="4">
    <location>
        <begin position="40"/>
        <end position="61"/>
    </location>
</feature>
<dbReference type="SUPFAM" id="SSF48403">
    <property type="entry name" value="Ankyrin repeat"/>
    <property type="match status" value="1"/>
</dbReference>
<evidence type="ECO:0000313" key="6">
    <source>
        <dbReference type="Proteomes" id="UP000313231"/>
    </source>
</evidence>
<dbReference type="InterPro" id="IPR036770">
    <property type="entry name" value="Ankyrin_rpt-contain_sf"/>
</dbReference>
<dbReference type="Proteomes" id="UP000313231">
    <property type="component" value="Unassembled WGS sequence"/>
</dbReference>
<evidence type="ECO:0000256" key="4">
    <source>
        <dbReference type="SAM" id="MobiDB-lite"/>
    </source>
</evidence>
<keyword evidence="1" id="KW-0677">Repeat</keyword>
<organism evidence="5 6">
    <name type="scientific">Nocardioides albidus</name>
    <dbReference type="NCBI Taxonomy" id="1517589"/>
    <lineage>
        <taxon>Bacteria</taxon>
        <taxon>Bacillati</taxon>
        <taxon>Actinomycetota</taxon>
        <taxon>Actinomycetes</taxon>
        <taxon>Propionibacteriales</taxon>
        <taxon>Nocardioidaceae</taxon>
        <taxon>Nocardioides</taxon>
    </lineage>
</organism>
<dbReference type="Gene3D" id="1.25.40.20">
    <property type="entry name" value="Ankyrin repeat-containing domain"/>
    <property type="match status" value="2"/>
</dbReference>
<proteinExistence type="predicted"/>
<sequence length="434" mass="46142">MSRRPRVLRGVGVVALPLALVLGACGSGAEDGRTRRSPEAAKASPSTSPTASPSDAASTASEGPAVPQARLDQRLRDAAWADDVPRARRLIEQGADVNAKDDTEQSAYLVATSEGYLDLLRLTLRHGAQVNDKDSWNGTGLIRAAERGHGLVVGELLQAGIDRDHVNRIGYQAIHEAVWLGEDTRSYATTVRVLAAGGVQLDKVSPSAGLTPLQMAEKRGFDGLERILRSVTTAETPADQAAANAALLRAARTGDADAVAVALRAGADIEARDDHDRTALLLASTYDHVAVAEVLVALGADPDALDDRHDTPWLVTGVTGSVAMLEALLPANPDLTIKNRYGGLSPIPAGERGHVDYIRRVVRTDVDIDHVNDLGWTAMLEAIILGDGSRRYQEIVRILLDAGADPGIADREGVTPLQHAERKGYDEIAALLRR</sequence>
<evidence type="ECO:0000313" key="5">
    <source>
        <dbReference type="EMBL" id="TNM38321.1"/>
    </source>
</evidence>
<feature type="repeat" description="ANK" evidence="3">
    <location>
        <begin position="275"/>
        <end position="307"/>
    </location>
</feature>
<dbReference type="AlphaFoldDB" id="A0A5C4VR93"/>
<dbReference type="Pfam" id="PF12796">
    <property type="entry name" value="Ank_2"/>
    <property type="match status" value="3"/>
</dbReference>
<feature type="repeat" description="ANK" evidence="3">
    <location>
        <begin position="103"/>
        <end position="135"/>
    </location>
</feature>
<dbReference type="InterPro" id="IPR002110">
    <property type="entry name" value="Ankyrin_rpt"/>
</dbReference>
<dbReference type="PROSITE" id="PS50088">
    <property type="entry name" value="ANK_REPEAT"/>
    <property type="match status" value="4"/>
</dbReference>
<dbReference type="PANTHER" id="PTHR24171:SF9">
    <property type="entry name" value="ANKYRIN REPEAT DOMAIN-CONTAINING PROTEIN 39"/>
    <property type="match status" value="1"/>
</dbReference>
<dbReference type="PANTHER" id="PTHR24171">
    <property type="entry name" value="ANKYRIN REPEAT DOMAIN-CONTAINING PROTEIN 39-RELATED"/>
    <property type="match status" value="1"/>
</dbReference>
<feature type="repeat" description="ANK" evidence="3">
    <location>
        <begin position="242"/>
        <end position="274"/>
    </location>
</feature>
<keyword evidence="2 3" id="KW-0040">ANK repeat</keyword>
<keyword evidence="6" id="KW-1185">Reference proteome</keyword>
<protein>
    <submittedName>
        <fullName evidence="5">Ankyrin repeat domain-containing protein</fullName>
    </submittedName>
</protein>
<dbReference type="EMBL" id="VDMP01000025">
    <property type="protein sequence ID" value="TNM38321.1"/>
    <property type="molecule type" value="Genomic_DNA"/>
</dbReference>
<dbReference type="OrthoDB" id="9812708at2"/>
<feature type="repeat" description="ANK" evidence="3">
    <location>
        <begin position="374"/>
        <end position="411"/>
    </location>
</feature>
<feature type="compositionally biased region" description="Basic and acidic residues" evidence="4">
    <location>
        <begin position="30"/>
        <end position="39"/>
    </location>
</feature>
<evidence type="ECO:0000256" key="2">
    <source>
        <dbReference type="ARBA" id="ARBA00023043"/>
    </source>
</evidence>
<dbReference type="PROSITE" id="PS50297">
    <property type="entry name" value="ANK_REP_REGION"/>
    <property type="match status" value="1"/>
</dbReference>
<dbReference type="PROSITE" id="PS51257">
    <property type="entry name" value="PROKAR_LIPOPROTEIN"/>
    <property type="match status" value="1"/>
</dbReference>